<sequence length="61" mass="6853">MTFKPPYQVHMVFNTPSLQMAYHLQYQQLIEFKLCPLCTAAAAAGDPLPESLLEECLQKPG</sequence>
<proteinExistence type="predicted"/>
<reference evidence="2" key="1">
    <citation type="journal article" date="2010" name="Genome Res.">
        <title>Population genomic sequencing of Coccidioides fungi reveals recent hybridization and transposon control.</title>
        <authorList>
            <person name="Neafsey D.E."/>
            <person name="Barker B.M."/>
            <person name="Sharpton T.J."/>
            <person name="Stajich J.E."/>
            <person name="Park D.J."/>
            <person name="Whiston E."/>
            <person name="Hung C.-Y."/>
            <person name="McMahan C."/>
            <person name="White J."/>
            <person name="Sykes S."/>
            <person name="Heiman D."/>
            <person name="Young S."/>
            <person name="Zeng Q."/>
            <person name="Abouelleil A."/>
            <person name="Aftuck L."/>
            <person name="Bessette D."/>
            <person name="Brown A."/>
            <person name="FitzGerald M."/>
            <person name="Lui A."/>
            <person name="Macdonald J.P."/>
            <person name="Priest M."/>
            <person name="Orbach M.J."/>
            <person name="Galgiani J.N."/>
            <person name="Kirkland T.N."/>
            <person name="Cole G.T."/>
            <person name="Birren B.W."/>
            <person name="Henn M.R."/>
            <person name="Taylor J.W."/>
            <person name="Rounsley S.D."/>
        </authorList>
    </citation>
    <scope>NUCLEOTIDE SEQUENCE [LARGE SCALE GENOMIC DNA]</scope>
    <source>
        <strain evidence="2">H538.4</strain>
    </source>
</reference>
<evidence type="ECO:0000313" key="1">
    <source>
        <dbReference type="EMBL" id="KMU92711.1"/>
    </source>
</evidence>
<name>A0A0J8S767_COCIT</name>
<gene>
    <name evidence="1" type="ORF">CIHG_10547</name>
</gene>
<dbReference type="VEuPathDB" id="FungiDB:CIHG_10547"/>
<evidence type="ECO:0000313" key="2">
    <source>
        <dbReference type="Proteomes" id="UP000054563"/>
    </source>
</evidence>
<dbReference type="EMBL" id="DS017166">
    <property type="protein sequence ID" value="KMU92711.1"/>
    <property type="molecule type" value="Genomic_DNA"/>
</dbReference>
<dbReference type="Proteomes" id="UP000054563">
    <property type="component" value="Unassembled WGS sequence"/>
</dbReference>
<dbReference type="AlphaFoldDB" id="A0A0J8S767"/>
<accession>A0A0J8S767</accession>
<organism evidence="1 2">
    <name type="scientific">Coccidioides immitis H538.4</name>
    <dbReference type="NCBI Taxonomy" id="396776"/>
    <lineage>
        <taxon>Eukaryota</taxon>
        <taxon>Fungi</taxon>
        <taxon>Dikarya</taxon>
        <taxon>Ascomycota</taxon>
        <taxon>Pezizomycotina</taxon>
        <taxon>Eurotiomycetes</taxon>
        <taxon>Eurotiomycetidae</taxon>
        <taxon>Onygenales</taxon>
        <taxon>Onygenaceae</taxon>
        <taxon>Coccidioides</taxon>
    </lineage>
</organism>
<protein>
    <submittedName>
        <fullName evidence="1">Uncharacterized protein</fullName>
    </submittedName>
</protein>